<name>A0A4Y7TQV0_COPMI</name>
<protein>
    <recommendedName>
        <fullName evidence="5">Zn(2)-C6 fungal-type domain-containing protein</fullName>
    </recommendedName>
</protein>
<accession>A0A4Y7TQV0</accession>
<organism evidence="3 4">
    <name type="scientific">Coprinellus micaceus</name>
    <name type="common">Glistening ink-cap mushroom</name>
    <name type="synonym">Coprinus micaceus</name>
    <dbReference type="NCBI Taxonomy" id="71717"/>
    <lineage>
        <taxon>Eukaryota</taxon>
        <taxon>Fungi</taxon>
        <taxon>Dikarya</taxon>
        <taxon>Basidiomycota</taxon>
        <taxon>Agaricomycotina</taxon>
        <taxon>Agaricomycetes</taxon>
        <taxon>Agaricomycetidae</taxon>
        <taxon>Agaricales</taxon>
        <taxon>Agaricineae</taxon>
        <taxon>Psathyrellaceae</taxon>
        <taxon>Coprinellus</taxon>
    </lineage>
</organism>
<keyword evidence="4" id="KW-1185">Reference proteome</keyword>
<dbReference type="Proteomes" id="UP000298030">
    <property type="component" value="Unassembled WGS sequence"/>
</dbReference>
<evidence type="ECO:0000256" key="1">
    <source>
        <dbReference type="SAM" id="MobiDB-lite"/>
    </source>
</evidence>
<evidence type="ECO:0008006" key="5">
    <source>
        <dbReference type="Google" id="ProtNLM"/>
    </source>
</evidence>
<sequence length="115" mass="12271">MGWPEKPTSTIVLVGSFVVLPACGGPWCHPRSQCISLRNPGATVGQSSGGKRERRANCSGRKEDCRASKEFDRQKCDNCAAGGADQGASRQLGRVGRKSSSAGQEDHRTSRLLVL</sequence>
<evidence type="ECO:0000313" key="3">
    <source>
        <dbReference type="EMBL" id="TEB36560.1"/>
    </source>
</evidence>
<feature type="region of interest" description="Disordered" evidence="1">
    <location>
        <begin position="80"/>
        <end position="115"/>
    </location>
</feature>
<feature type="non-terminal residue" evidence="3">
    <location>
        <position position="115"/>
    </location>
</feature>
<evidence type="ECO:0000256" key="2">
    <source>
        <dbReference type="SAM" id="SignalP"/>
    </source>
</evidence>
<proteinExistence type="predicted"/>
<comment type="caution">
    <text evidence="3">The sequence shown here is derived from an EMBL/GenBank/DDBJ whole genome shotgun (WGS) entry which is preliminary data.</text>
</comment>
<dbReference type="AlphaFoldDB" id="A0A4Y7TQV0"/>
<evidence type="ECO:0000313" key="4">
    <source>
        <dbReference type="Proteomes" id="UP000298030"/>
    </source>
</evidence>
<feature type="signal peptide" evidence="2">
    <location>
        <begin position="1"/>
        <end position="24"/>
    </location>
</feature>
<feature type="region of interest" description="Disordered" evidence="1">
    <location>
        <begin position="39"/>
        <end position="59"/>
    </location>
</feature>
<reference evidence="3 4" key="1">
    <citation type="journal article" date="2019" name="Nat. Ecol. Evol.">
        <title>Megaphylogeny resolves global patterns of mushroom evolution.</title>
        <authorList>
            <person name="Varga T."/>
            <person name="Krizsan K."/>
            <person name="Foldi C."/>
            <person name="Dima B."/>
            <person name="Sanchez-Garcia M."/>
            <person name="Sanchez-Ramirez S."/>
            <person name="Szollosi G.J."/>
            <person name="Szarkandi J.G."/>
            <person name="Papp V."/>
            <person name="Albert L."/>
            <person name="Andreopoulos W."/>
            <person name="Angelini C."/>
            <person name="Antonin V."/>
            <person name="Barry K.W."/>
            <person name="Bougher N.L."/>
            <person name="Buchanan P."/>
            <person name="Buyck B."/>
            <person name="Bense V."/>
            <person name="Catcheside P."/>
            <person name="Chovatia M."/>
            <person name="Cooper J."/>
            <person name="Damon W."/>
            <person name="Desjardin D."/>
            <person name="Finy P."/>
            <person name="Geml J."/>
            <person name="Haridas S."/>
            <person name="Hughes K."/>
            <person name="Justo A."/>
            <person name="Karasinski D."/>
            <person name="Kautmanova I."/>
            <person name="Kiss B."/>
            <person name="Kocsube S."/>
            <person name="Kotiranta H."/>
            <person name="LaButti K.M."/>
            <person name="Lechner B.E."/>
            <person name="Liimatainen K."/>
            <person name="Lipzen A."/>
            <person name="Lukacs Z."/>
            <person name="Mihaltcheva S."/>
            <person name="Morgado L.N."/>
            <person name="Niskanen T."/>
            <person name="Noordeloos M.E."/>
            <person name="Ohm R.A."/>
            <person name="Ortiz-Santana B."/>
            <person name="Ovrebo C."/>
            <person name="Racz N."/>
            <person name="Riley R."/>
            <person name="Savchenko A."/>
            <person name="Shiryaev A."/>
            <person name="Soop K."/>
            <person name="Spirin V."/>
            <person name="Szebenyi C."/>
            <person name="Tomsovsky M."/>
            <person name="Tulloss R.E."/>
            <person name="Uehling J."/>
            <person name="Grigoriev I.V."/>
            <person name="Vagvolgyi C."/>
            <person name="Papp T."/>
            <person name="Martin F.M."/>
            <person name="Miettinen O."/>
            <person name="Hibbett D.S."/>
            <person name="Nagy L.G."/>
        </authorList>
    </citation>
    <scope>NUCLEOTIDE SEQUENCE [LARGE SCALE GENOMIC DNA]</scope>
    <source>
        <strain evidence="3 4">FP101781</strain>
    </source>
</reference>
<gene>
    <name evidence="3" type="ORF">FA13DRAFT_1726927</name>
</gene>
<keyword evidence="2" id="KW-0732">Signal</keyword>
<dbReference type="EMBL" id="QPFP01000005">
    <property type="protein sequence ID" value="TEB36560.1"/>
    <property type="molecule type" value="Genomic_DNA"/>
</dbReference>
<feature type="chain" id="PRO_5021419607" description="Zn(2)-C6 fungal-type domain-containing protein" evidence="2">
    <location>
        <begin position="25"/>
        <end position="115"/>
    </location>
</feature>